<keyword evidence="9" id="KW-1185">Reference proteome</keyword>
<evidence type="ECO:0000313" key="8">
    <source>
        <dbReference type="EMBL" id="PLW81196.1"/>
    </source>
</evidence>
<keyword evidence="2" id="KW-0479">Metal-binding</keyword>
<comment type="cofactor">
    <cofactor evidence="1">
        <name>L-ascorbate</name>
        <dbReference type="ChEBI" id="CHEBI:38290"/>
    </cofactor>
</comment>
<evidence type="ECO:0000313" key="9">
    <source>
        <dbReference type="Proteomes" id="UP000234845"/>
    </source>
</evidence>
<dbReference type="InterPro" id="IPR051559">
    <property type="entry name" value="HIF_prolyl_hydroxylases"/>
</dbReference>
<dbReference type="GO" id="GO:0008198">
    <property type="term" value="F:ferrous iron binding"/>
    <property type="evidence" value="ECO:0007669"/>
    <property type="project" value="TreeGrafter"/>
</dbReference>
<protein>
    <submittedName>
        <fullName evidence="8">2OG-Fe(II) oxygenase</fullName>
    </submittedName>
</protein>
<evidence type="ECO:0000259" key="7">
    <source>
        <dbReference type="PROSITE" id="PS51471"/>
    </source>
</evidence>
<sequence>MLFRQMAADLRDQGYTVCPNALPETLVNSLMAHLADLNTVRFQRAGVGRQEDHTLNKRVRTDAISWICDDFPAGSDWLSWTGELQRALNEQLLLGLFSFESHFAHYRPGDFYRRHVDAFRGGANRRLSLVVYLNPDWQLAEGGELLLYTSASPDEMFRILPCLGTVVLFLSEEFPHEVLPATRDRYSIAGWFRVNSSTAERVDPPT</sequence>
<keyword evidence="5" id="KW-0560">Oxidoreductase</keyword>
<dbReference type="SMART" id="SM00702">
    <property type="entry name" value="P4Hc"/>
    <property type="match status" value="1"/>
</dbReference>
<dbReference type="AlphaFoldDB" id="A0A2N5XYI3"/>
<dbReference type="GO" id="GO:0031543">
    <property type="term" value="F:peptidyl-proline dioxygenase activity"/>
    <property type="evidence" value="ECO:0007669"/>
    <property type="project" value="TreeGrafter"/>
</dbReference>
<dbReference type="InterPro" id="IPR006620">
    <property type="entry name" value="Pro_4_hyd_alph"/>
</dbReference>
<proteinExistence type="predicted"/>
<comment type="caution">
    <text evidence="8">The sequence shown here is derived from an EMBL/GenBank/DDBJ whole genome shotgun (WGS) entry which is preliminary data.</text>
</comment>
<dbReference type="RefSeq" id="WP_101522787.1">
    <property type="nucleotide sequence ID" value="NZ_PKLZ01000016.1"/>
</dbReference>
<evidence type="ECO:0000256" key="3">
    <source>
        <dbReference type="ARBA" id="ARBA00022896"/>
    </source>
</evidence>
<organism evidence="8 9">
    <name type="scientific">Kineobactrum sediminis</name>
    <dbReference type="NCBI Taxonomy" id="1905677"/>
    <lineage>
        <taxon>Bacteria</taxon>
        <taxon>Pseudomonadati</taxon>
        <taxon>Pseudomonadota</taxon>
        <taxon>Gammaproteobacteria</taxon>
        <taxon>Cellvibrionales</taxon>
        <taxon>Halieaceae</taxon>
        <taxon>Kineobactrum</taxon>
    </lineage>
</organism>
<dbReference type="PANTHER" id="PTHR12907">
    <property type="entry name" value="EGL NINE HOMOLOG-RELATED"/>
    <property type="match status" value="1"/>
</dbReference>
<dbReference type="InterPro" id="IPR005123">
    <property type="entry name" value="Oxoglu/Fe-dep_dioxygenase_dom"/>
</dbReference>
<accession>A0A2N5XYI3</accession>
<dbReference type="Pfam" id="PF13640">
    <property type="entry name" value="2OG-FeII_Oxy_3"/>
    <property type="match status" value="1"/>
</dbReference>
<dbReference type="EMBL" id="PKLZ01000016">
    <property type="protein sequence ID" value="PLW81196.1"/>
    <property type="molecule type" value="Genomic_DNA"/>
</dbReference>
<reference evidence="9" key="1">
    <citation type="submission" date="2017-11" db="EMBL/GenBank/DDBJ databases">
        <title>The draft genome sequence of Chromatocurvus sp. F02.</title>
        <authorList>
            <person name="Du Z.-J."/>
            <person name="Chang Y.-Q."/>
        </authorList>
    </citation>
    <scope>NUCLEOTIDE SEQUENCE [LARGE SCALE GENOMIC DNA]</scope>
    <source>
        <strain evidence="9">F02</strain>
    </source>
</reference>
<evidence type="ECO:0000256" key="6">
    <source>
        <dbReference type="ARBA" id="ARBA00023004"/>
    </source>
</evidence>
<dbReference type="Gene3D" id="2.60.120.620">
    <property type="entry name" value="q2cbj1_9rhob like domain"/>
    <property type="match status" value="1"/>
</dbReference>
<dbReference type="Proteomes" id="UP000234845">
    <property type="component" value="Unassembled WGS sequence"/>
</dbReference>
<dbReference type="OrthoDB" id="9783171at2"/>
<evidence type="ECO:0000256" key="4">
    <source>
        <dbReference type="ARBA" id="ARBA00022964"/>
    </source>
</evidence>
<keyword evidence="6" id="KW-0408">Iron</keyword>
<keyword evidence="3" id="KW-0847">Vitamin C</keyword>
<dbReference type="GO" id="GO:0031418">
    <property type="term" value="F:L-ascorbic acid binding"/>
    <property type="evidence" value="ECO:0007669"/>
    <property type="project" value="UniProtKB-KW"/>
</dbReference>
<evidence type="ECO:0000256" key="5">
    <source>
        <dbReference type="ARBA" id="ARBA00023002"/>
    </source>
</evidence>
<evidence type="ECO:0000256" key="2">
    <source>
        <dbReference type="ARBA" id="ARBA00022723"/>
    </source>
</evidence>
<evidence type="ECO:0000256" key="1">
    <source>
        <dbReference type="ARBA" id="ARBA00001961"/>
    </source>
</evidence>
<dbReference type="InterPro" id="IPR044862">
    <property type="entry name" value="Pro_4_hyd_alph_FE2OG_OXY"/>
</dbReference>
<dbReference type="PROSITE" id="PS51471">
    <property type="entry name" value="FE2OG_OXY"/>
    <property type="match status" value="1"/>
</dbReference>
<gene>
    <name evidence="8" type="ORF">CWI75_17170</name>
</gene>
<dbReference type="GO" id="GO:0071456">
    <property type="term" value="P:cellular response to hypoxia"/>
    <property type="evidence" value="ECO:0007669"/>
    <property type="project" value="TreeGrafter"/>
</dbReference>
<feature type="domain" description="Fe2OG dioxygenase" evidence="7">
    <location>
        <begin position="92"/>
        <end position="194"/>
    </location>
</feature>
<keyword evidence="4" id="KW-0223">Dioxygenase</keyword>
<name>A0A2N5XYI3_9GAMM</name>
<dbReference type="PANTHER" id="PTHR12907:SF26">
    <property type="entry name" value="HIF PROLYL HYDROXYLASE, ISOFORM C"/>
    <property type="match status" value="1"/>
</dbReference>